<reference evidence="3 4" key="1">
    <citation type="submission" date="2014-10" db="EMBL/GenBank/DDBJ databases">
        <title>Genome sequence of Novosphingobium malaysiense MUSC 273(T).</title>
        <authorList>
            <person name="Lee L.-H."/>
        </authorList>
    </citation>
    <scope>NUCLEOTIDE SEQUENCE [LARGE SCALE GENOMIC DNA]</scope>
    <source>
        <strain evidence="3 4">MUSC 273</strain>
    </source>
</reference>
<keyword evidence="2" id="KW-0503">Monooxygenase</keyword>
<dbReference type="GO" id="GO:0036199">
    <property type="term" value="F:cholest-4-en-3-one 26-monooxygenase activity"/>
    <property type="evidence" value="ECO:0007669"/>
    <property type="project" value="TreeGrafter"/>
</dbReference>
<keyword evidence="4" id="KW-1185">Reference proteome</keyword>
<dbReference type="PANTHER" id="PTHR46696:SF4">
    <property type="entry name" value="BIOTIN BIOSYNTHESIS CYTOCHROME P450"/>
    <property type="match status" value="1"/>
</dbReference>
<keyword evidence="2" id="KW-0349">Heme</keyword>
<evidence type="ECO:0008006" key="5">
    <source>
        <dbReference type="Google" id="ProtNLM"/>
    </source>
</evidence>
<evidence type="ECO:0000313" key="3">
    <source>
        <dbReference type="EMBL" id="KHK89929.1"/>
    </source>
</evidence>
<dbReference type="Pfam" id="PF00067">
    <property type="entry name" value="p450"/>
    <property type="match status" value="1"/>
</dbReference>
<organism evidence="3 4">
    <name type="scientific">Novosphingobium malaysiense</name>
    <dbReference type="NCBI Taxonomy" id="1348853"/>
    <lineage>
        <taxon>Bacteria</taxon>
        <taxon>Pseudomonadati</taxon>
        <taxon>Pseudomonadota</taxon>
        <taxon>Alphaproteobacteria</taxon>
        <taxon>Sphingomonadales</taxon>
        <taxon>Sphingomonadaceae</taxon>
        <taxon>Novosphingobium</taxon>
    </lineage>
</organism>
<dbReference type="PROSITE" id="PS00086">
    <property type="entry name" value="CYTOCHROME_P450"/>
    <property type="match status" value="1"/>
</dbReference>
<dbReference type="Proteomes" id="UP000031057">
    <property type="component" value="Unassembled WGS sequence"/>
</dbReference>
<dbReference type="SUPFAM" id="SSF48264">
    <property type="entry name" value="Cytochrome P450"/>
    <property type="match status" value="1"/>
</dbReference>
<dbReference type="STRING" id="1348853.LK12_18700"/>
<dbReference type="AlphaFoldDB" id="A0A0B1ZKQ9"/>
<keyword evidence="2" id="KW-0479">Metal-binding</keyword>
<name>A0A0B1ZKQ9_9SPHN</name>
<evidence type="ECO:0000256" key="1">
    <source>
        <dbReference type="ARBA" id="ARBA00010617"/>
    </source>
</evidence>
<dbReference type="GO" id="GO:0008395">
    <property type="term" value="F:steroid hydroxylase activity"/>
    <property type="evidence" value="ECO:0007669"/>
    <property type="project" value="TreeGrafter"/>
</dbReference>
<gene>
    <name evidence="3" type="ORF">LK12_18700</name>
</gene>
<accession>A0A0B1ZKQ9</accession>
<dbReference type="InterPro" id="IPR017972">
    <property type="entry name" value="Cyt_P450_CS"/>
</dbReference>
<keyword evidence="2" id="KW-0408">Iron</keyword>
<evidence type="ECO:0000313" key="4">
    <source>
        <dbReference type="Proteomes" id="UP000031057"/>
    </source>
</evidence>
<dbReference type="InterPro" id="IPR002397">
    <property type="entry name" value="Cyt_P450_B"/>
</dbReference>
<dbReference type="EMBL" id="JTDI01000006">
    <property type="protein sequence ID" value="KHK89929.1"/>
    <property type="molecule type" value="Genomic_DNA"/>
</dbReference>
<dbReference type="Gene3D" id="1.10.630.10">
    <property type="entry name" value="Cytochrome P450"/>
    <property type="match status" value="1"/>
</dbReference>
<proteinExistence type="inferred from homology"/>
<dbReference type="GO" id="GO:0020037">
    <property type="term" value="F:heme binding"/>
    <property type="evidence" value="ECO:0007669"/>
    <property type="project" value="InterPro"/>
</dbReference>
<dbReference type="OrthoDB" id="9764248at2"/>
<protein>
    <recommendedName>
        <fullName evidence="5">Cytochrome P450</fullName>
    </recommendedName>
</protein>
<keyword evidence="2" id="KW-0560">Oxidoreductase</keyword>
<dbReference type="GO" id="GO:0006707">
    <property type="term" value="P:cholesterol catabolic process"/>
    <property type="evidence" value="ECO:0007669"/>
    <property type="project" value="TreeGrafter"/>
</dbReference>
<dbReference type="PRINTS" id="PR00359">
    <property type="entry name" value="BP450"/>
</dbReference>
<comment type="similarity">
    <text evidence="1 2">Belongs to the cytochrome P450 family.</text>
</comment>
<sequence>MMQKGQDLELPYLEMETDDFAADPIPHFERARAQHPWLARWVLGYVVTDYKAMRELFAREGEMGQLYNQIVEIMDAEGTRWGDFQKRHMLNQMGPAHKRYRDMLQASFTPRRMNELRPLMQRTMTELLDEWAPRGSFDFEEFASYYPISVMCRMIGASPSVVPGLRSAMEAIGLSTSMDKRWLPAMQKGVEQMEQFVIDLVAQRRASPHESQEDLLDMLIAIRDRDELTDLELHELLIFLFVAGYDTSKNMTTLIMNLLIPRPEIYERVARDFDYTKRVVEEALRYHSTTSTQRVLLEDMEYQGVVLEKGSIVWFPMSIAVHDDRYVSDPDRFDPDRKAETKHIAFGLGPHICLGQYLAQALIQEGLHLIAQRLVNPRTTGARGWRPFPGAWGIRGLPVEFDPVAVAA</sequence>
<evidence type="ECO:0000256" key="2">
    <source>
        <dbReference type="RuleBase" id="RU000461"/>
    </source>
</evidence>
<dbReference type="PANTHER" id="PTHR46696">
    <property type="entry name" value="P450, PUTATIVE (EUROFUNG)-RELATED"/>
    <property type="match status" value="1"/>
</dbReference>
<dbReference type="PRINTS" id="PR00385">
    <property type="entry name" value="P450"/>
</dbReference>
<dbReference type="GO" id="GO:0005506">
    <property type="term" value="F:iron ion binding"/>
    <property type="evidence" value="ECO:0007669"/>
    <property type="project" value="InterPro"/>
</dbReference>
<dbReference type="InterPro" id="IPR036396">
    <property type="entry name" value="Cyt_P450_sf"/>
</dbReference>
<comment type="caution">
    <text evidence="3">The sequence shown here is derived from an EMBL/GenBank/DDBJ whole genome shotgun (WGS) entry which is preliminary data.</text>
</comment>
<dbReference type="InterPro" id="IPR001128">
    <property type="entry name" value="Cyt_P450"/>
</dbReference>